<reference evidence="8 9" key="1">
    <citation type="journal article" date="2013" name="Genome Announc.">
        <title>Genome Sequence of the Pigment-Producing Bacterium Pseudogulbenkiania ferrooxidans, Isolated from Loktak Lake.</title>
        <authorList>
            <person name="Puranik S."/>
            <person name="Talkal R."/>
            <person name="Qureshi A."/>
            <person name="Khardenavis A."/>
            <person name="Kapley A."/>
            <person name="Purohit H.J."/>
        </authorList>
    </citation>
    <scope>NUCLEOTIDE SEQUENCE [LARGE SCALE GENOMIC DNA]</scope>
    <source>
        <strain evidence="8 9">EGD-HP2</strain>
    </source>
</reference>
<dbReference type="Proteomes" id="UP000016426">
    <property type="component" value="Unassembled WGS sequence"/>
</dbReference>
<keyword evidence="2" id="KW-1003">Cell membrane</keyword>
<evidence type="ECO:0000256" key="2">
    <source>
        <dbReference type="ARBA" id="ARBA00022475"/>
    </source>
</evidence>
<organism evidence="8 9">
    <name type="scientific">Pseudogulbenkiania ferrooxidans EGD-HP2</name>
    <dbReference type="NCBI Taxonomy" id="1388764"/>
    <lineage>
        <taxon>Bacteria</taxon>
        <taxon>Pseudomonadati</taxon>
        <taxon>Pseudomonadota</taxon>
        <taxon>Betaproteobacteria</taxon>
        <taxon>Neisseriales</taxon>
        <taxon>Chromobacteriaceae</taxon>
        <taxon>Pseudogulbenkiania</taxon>
    </lineage>
</organism>
<evidence type="ECO:0000313" key="8">
    <source>
        <dbReference type="EMBL" id="ERE17864.1"/>
    </source>
</evidence>
<feature type="transmembrane region" description="Helical" evidence="6">
    <location>
        <begin position="111"/>
        <end position="134"/>
    </location>
</feature>
<feature type="transmembrane region" description="Helical" evidence="6">
    <location>
        <begin position="163"/>
        <end position="185"/>
    </location>
</feature>
<sequence>MRQNVGREIRKGKKSMSQQVKVWDVPTRLFHWTLVGLFCAMWYCAEQGGEWLQYHIYCGVALASLLVFRLIWGVIGSQTARFSSFVRGPKAILRYLKGELPEHEAPGHNPLGGWMVVAMLLALAAQVLTGLFAADVDSYLYDGPLAKHIDSGLAESATGAHKLLFNGLLGLVALHIAAIVVYRVVKKQNLVGPMLTGYKRMAGEKPSLRFTHGALALAALLLSAGGLYFVLLR</sequence>
<dbReference type="PANTHER" id="PTHR30485:SF2">
    <property type="entry name" value="BLL0597 PROTEIN"/>
    <property type="match status" value="1"/>
</dbReference>
<feature type="domain" description="Cytochrome b561 bacterial/Ni-hydrogenase" evidence="7">
    <location>
        <begin position="22"/>
        <end position="197"/>
    </location>
</feature>
<protein>
    <submittedName>
        <fullName evidence="8">Hydrogenase</fullName>
    </submittedName>
</protein>
<keyword evidence="3 6" id="KW-0812">Transmembrane</keyword>
<dbReference type="InterPro" id="IPR011577">
    <property type="entry name" value="Cyt_b561_bac/Ni-Hgenase"/>
</dbReference>
<dbReference type="Gene3D" id="1.20.950.20">
    <property type="entry name" value="Transmembrane di-heme cytochromes, Chain C"/>
    <property type="match status" value="1"/>
</dbReference>
<evidence type="ECO:0000259" key="7">
    <source>
        <dbReference type="Pfam" id="PF01292"/>
    </source>
</evidence>
<evidence type="ECO:0000256" key="3">
    <source>
        <dbReference type="ARBA" id="ARBA00022692"/>
    </source>
</evidence>
<keyword evidence="5 6" id="KW-0472">Membrane</keyword>
<evidence type="ECO:0000256" key="1">
    <source>
        <dbReference type="ARBA" id="ARBA00004651"/>
    </source>
</evidence>
<dbReference type="PANTHER" id="PTHR30485">
    <property type="entry name" value="NI/FE-HYDROGENASE 1 B-TYPE CYTOCHROME SUBUNIT"/>
    <property type="match status" value="1"/>
</dbReference>
<dbReference type="InterPro" id="IPR051542">
    <property type="entry name" value="Hydrogenase_cytochrome"/>
</dbReference>
<evidence type="ECO:0000256" key="4">
    <source>
        <dbReference type="ARBA" id="ARBA00022989"/>
    </source>
</evidence>
<dbReference type="EMBL" id="AVPH01000063">
    <property type="protein sequence ID" value="ERE17864.1"/>
    <property type="molecule type" value="Genomic_DNA"/>
</dbReference>
<comment type="subcellular location">
    <subcellularLocation>
        <location evidence="1">Cell membrane</location>
        <topology evidence="1">Multi-pass membrane protein</topology>
    </subcellularLocation>
</comment>
<evidence type="ECO:0000256" key="6">
    <source>
        <dbReference type="SAM" id="Phobius"/>
    </source>
</evidence>
<name>A0ABP2XQ78_9NEIS</name>
<comment type="caution">
    <text evidence="8">The sequence shown here is derived from an EMBL/GenBank/DDBJ whole genome shotgun (WGS) entry which is preliminary data.</text>
</comment>
<dbReference type="SUPFAM" id="SSF81342">
    <property type="entry name" value="Transmembrane di-heme cytochromes"/>
    <property type="match status" value="1"/>
</dbReference>
<proteinExistence type="predicted"/>
<evidence type="ECO:0000313" key="9">
    <source>
        <dbReference type="Proteomes" id="UP000016426"/>
    </source>
</evidence>
<accession>A0ABP2XQ78</accession>
<keyword evidence="9" id="KW-1185">Reference proteome</keyword>
<feature type="transmembrane region" description="Helical" evidence="6">
    <location>
        <begin position="206"/>
        <end position="231"/>
    </location>
</feature>
<gene>
    <name evidence="8" type="ORF">O166_22140</name>
</gene>
<feature type="transmembrane region" description="Helical" evidence="6">
    <location>
        <begin position="51"/>
        <end position="72"/>
    </location>
</feature>
<keyword evidence="4 6" id="KW-1133">Transmembrane helix</keyword>
<evidence type="ECO:0000256" key="5">
    <source>
        <dbReference type="ARBA" id="ARBA00023136"/>
    </source>
</evidence>
<dbReference type="InterPro" id="IPR016174">
    <property type="entry name" value="Di-haem_cyt_TM"/>
</dbReference>
<dbReference type="Pfam" id="PF01292">
    <property type="entry name" value="Ni_hydr_CYTB"/>
    <property type="match status" value="1"/>
</dbReference>